<dbReference type="AlphaFoldDB" id="A0A814EEI4"/>
<evidence type="ECO:0000313" key="5">
    <source>
        <dbReference type="EMBL" id="CAF3741576.1"/>
    </source>
</evidence>
<dbReference type="EMBL" id="CAJOBC010002606">
    <property type="protein sequence ID" value="CAF3741576.1"/>
    <property type="molecule type" value="Genomic_DNA"/>
</dbReference>
<feature type="transmembrane region" description="Helical" evidence="1">
    <location>
        <begin position="71"/>
        <end position="89"/>
    </location>
</feature>
<keyword evidence="1" id="KW-1133">Transmembrane helix</keyword>
<dbReference type="EMBL" id="CAJOBA010003402">
    <property type="protein sequence ID" value="CAF3680700.1"/>
    <property type="molecule type" value="Genomic_DNA"/>
</dbReference>
<reference evidence="3" key="1">
    <citation type="submission" date="2021-02" db="EMBL/GenBank/DDBJ databases">
        <authorList>
            <person name="Nowell W R."/>
        </authorList>
    </citation>
    <scope>NUCLEOTIDE SEQUENCE</scope>
</reference>
<feature type="transmembrane region" description="Helical" evidence="1">
    <location>
        <begin position="32"/>
        <end position="50"/>
    </location>
</feature>
<keyword evidence="1" id="KW-0472">Membrane</keyword>
<protein>
    <submittedName>
        <fullName evidence="3">Uncharacterized protein</fullName>
    </submittedName>
</protein>
<keyword evidence="6" id="KW-1185">Reference proteome</keyword>
<evidence type="ECO:0000313" key="6">
    <source>
        <dbReference type="Proteomes" id="UP000663829"/>
    </source>
</evidence>
<sequence length="249" mass="28749">MSTNSDSRPIFRISTLRNKEVLISESLNHLPLIRVCMIIICILIGIASFLDVIENYTKYRFTLKQTLFHRLVVPVILLLNILFHVSHYAHNIYDPAAYFEPKDLYSKIVIIEMELTFLFNIPLSIVFVIASRKLLSSCTIGQMRSINMLMLMTLYSLMSMVSGGHYIYEPPKNYSFICNLTIAGETLIAFILFVITLFVYWSNLTNTMGHVYSRITTDDFLNSNVQMSTIQQQQLKRKMSDDMTAENEL</sequence>
<feature type="transmembrane region" description="Helical" evidence="1">
    <location>
        <begin position="109"/>
        <end position="129"/>
    </location>
</feature>
<evidence type="ECO:0000256" key="1">
    <source>
        <dbReference type="SAM" id="Phobius"/>
    </source>
</evidence>
<dbReference type="EMBL" id="CAJNOQ010002606">
    <property type="protein sequence ID" value="CAF0968272.1"/>
    <property type="molecule type" value="Genomic_DNA"/>
</dbReference>
<feature type="transmembrane region" description="Helical" evidence="1">
    <location>
        <begin position="174"/>
        <end position="201"/>
    </location>
</feature>
<gene>
    <name evidence="3" type="ORF">GPM918_LOCUS12094</name>
    <name evidence="2" type="ORF">OVA965_LOCUS9562</name>
    <name evidence="5" type="ORF">SRO942_LOCUS12095</name>
    <name evidence="4" type="ORF">TMI583_LOCUS9558</name>
</gene>
<name>A0A814EEI4_9BILA</name>
<dbReference type="Proteomes" id="UP000677228">
    <property type="component" value="Unassembled WGS sequence"/>
</dbReference>
<evidence type="ECO:0000313" key="3">
    <source>
        <dbReference type="EMBL" id="CAF0968272.1"/>
    </source>
</evidence>
<keyword evidence="1" id="KW-0812">Transmembrane</keyword>
<evidence type="ECO:0000313" key="2">
    <source>
        <dbReference type="EMBL" id="CAF0899761.1"/>
    </source>
</evidence>
<comment type="caution">
    <text evidence="3">The sequence shown here is derived from an EMBL/GenBank/DDBJ whole genome shotgun (WGS) entry which is preliminary data.</text>
</comment>
<dbReference type="EMBL" id="CAJNOK010003401">
    <property type="protein sequence ID" value="CAF0899761.1"/>
    <property type="molecule type" value="Genomic_DNA"/>
</dbReference>
<proteinExistence type="predicted"/>
<accession>A0A814EEI4</accession>
<dbReference type="Proteomes" id="UP000681722">
    <property type="component" value="Unassembled WGS sequence"/>
</dbReference>
<organism evidence="3 6">
    <name type="scientific">Didymodactylos carnosus</name>
    <dbReference type="NCBI Taxonomy" id="1234261"/>
    <lineage>
        <taxon>Eukaryota</taxon>
        <taxon>Metazoa</taxon>
        <taxon>Spiralia</taxon>
        <taxon>Gnathifera</taxon>
        <taxon>Rotifera</taxon>
        <taxon>Eurotatoria</taxon>
        <taxon>Bdelloidea</taxon>
        <taxon>Philodinida</taxon>
        <taxon>Philodinidae</taxon>
        <taxon>Didymodactylos</taxon>
    </lineage>
</organism>
<dbReference type="Proteomes" id="UP000663829">
    <property type="component" value="Unassembled WGS sequence"/>
</dbReference>
<dbReference type="OrthoDB" id="8249736at2759"/>
<evidence type="ECO:0000313" key="4">
    <source>
        <dbReference type="EMBL" id="CAF3680700.1"/>
    </source>
</evidence>
<dbReference type="Proteomes" id="UP000682733">
    <property type="component" value="Unassembled WGS sequence"/>
</dbReference>
<feature type="transmembrane region" description="Helical" evidence="1">
    <location>
        <begin position="149"/>
        <end position="168"/>
    </location>
</feature>